<dbReference type="CDD" id="cd00761">
    <property type="entry name" value="Glyco_tranf_GTA_type"/>
    <property type="match status" value="1"/>
</dbReference>
<organism evidence="2 3">
    <name type="scientific">Methanosarcina mazei</name>
    <name type="common">Methanosarcina frisia</name>
    <dbReference type="NCBI Taxonomy" id="2209"/>
    <lineage>
        <taxon>Archaea</taxon>
        <taxon>Methanobacteriati</taxon>
        <taxon>Methanobacteriota</taxon>
        <taxon>Stenosarchaea group</taxon>
        <taxon>Methanomicrobia</taxon>
        <taxon>Methanosarcinales</taxon>
        <taxon>Methanosarcinaceae</taxon>
        <taxon>Methanosarcina</taxon>
    </lineage>
</organism>
<accession>A0A0F8NZA8</accession>
<reference evidence="2 3" key="1">
    <citation type="journal article" date="2015" name="ISME J.">
        <title>Genomic and phenotypic differentiation among Methanosarcina mazei populations from Columbia River sediment.</title>
        <authorList>
            <person name="Youngblut N.D."/>
            <person name="Wirth J.S."/>
            <person name="Henriksen J.R."/>
            <person name="Smith M."/>
            <person name="Simon H."/>
            <person name="Metcalf W.W."/>
            <person name="Whitaker R.J."/>
        </authorList>
    </citation>
    <scope>NUCLEOTIDE SEQUENCE [LARGE SCALE GENOMIC DNA]</scope>
    <source>
        <strain evidence="2 3">1.F.A.2.8</strain>
    </source>
</reference>
<name>A0A0F8NZA8_METMZ</name>
<comment type="caution">
    <text evidence="2">The sequence shown here is derived from an EMBL/GenBank/DDBJ whole genome shotgun (WGS) entry which is preliminary data.</text>
</comment>
<gene>
    <name evidence="2" type="ORF">DU58_07530</name>
</gene>
<feature type="domain" description="Glycosyltransferase 2-like" evidence="1">
    <location>
        <begin position="7"/>
        <end position="133"/>
    </location>
</feature>
<dbReference type="Proteomes" id="UP000034227">
    <property type="component" value="Unassembled WGS sequence"/>
</dbReference>
<protein>
    <recommendedName>
        <fullName evidence="1">Glycosyltransferase 2-like domain-containing protein</fullName>
    </recommendedName>
</protein>
<evidence type="ECO:0000259" key="1">
    <source>
        <dbReference type="Pfam" id="PF00535"/>
    </source>
</evidence>
<dbReference type="PANTHER" id="PTHR22916:SF3">
    <property type="entry name" value="UDP-GLCNAC:BETAGAL BETA-1,3-N-ACETYLGLUCOSAMINYLTRANSFERASE-LIKE PROTEIN 1"/>
    <property type="match status" value="1"/>
</dbReference>
<dbReference type="PATRIC" id="fig|2209.49.peg.1606"/>
<dbReference type="PANTHER" id="PTHR22916">
    <property type="entry name" value="GLYCOSYLTRANSFERASE"/>
    <property type="match status" value="1"/>
</dbReference>
<dbReference type="Pfam" id="PF00535">
    <property type="entry name" value="Glycos_transf_2"/>
    <property type="match status" value="1"/>
</dbReference>
<dbReference type="GO" id="GO:0016758">
    <property type="term" value="F:hexosyltransferase activity"/>
    <property type="evidence" value="ECO:0007669"/>
    <property type="project" value="UniProtKB-ARBA"/>
</dbReference>
<sequence>MTMPLVSVVIPLYNKEPHIKRAIDSVLSQNIEDFEIIIVDDGSKDDGAKIVKSYTDSRIRLVQQENKGVSAARNKGIKEAKTSMIAFLDADDEWKPDFLETILGLRNKYPEAGAYASAYISCYCNQRFIKPKYHSIPEFPWEGIMPNYFQSVAFGDMLIATSAVCVPKDKLLEYEGFLEGVWRWEDSDLWGRIALKYPIAFSSKIGAIYHKGSTNRASKKVCSVIEHPFIETAKKAIDDKLVTQYMEEDLKEYIARCQIISAIANIFGGNPRYARGILKNCKTAYFSEKRTILYLSTFIPKPVIYYLIKAGLLTKEIYRQKFIH</sequence>
<dbReference type="InterPro" id="IPR001173">
    <property type="entry name" value="Glyco_trans_2-like"/>
</dbReference>
<evidence type="ECO:0000313" key="2">
    <source>
        <dbReference type="EMBL" id="KKH29919.1"/>
    </source>
</evidence>
<dbReference type="InterPro" id="IPR029044">
    <property type="entry name" value="Nucleotide-diphossugar_trans"/>
</dbReference>
<evidence type="ECO:0000313" key="3">
    <source>
        <dbReference type="Proteomes" id="UP000034227"/>
    </source>
</evidence>
<dbReference type="SUPFAM" id="SSF53448">
    <property type="entry name" value="Nucleotide-diphospho-sugar transferases"/>
    <property type="match status" value="1"/>
</dbReference>
<dbReference type="Gene3D" id="3.90.550.10">
    <property type="entry name" value="Spore Coat Polysaccharide Biosynthesis Protein SpsA, Chain A"/>
    <property type="match status" value="1"/>
</dbReference>
<proteinExistence type="predicted"/>
<dbReference type="EMBL" id="JJQD01000071">
    <property type="protein sequence ID" value="KKH29919.1"/>
    <property type="molecule type" value="Genomic_DNA"/>
</dbReference>
<dbReference type="AlphaFoldDB" id="A0A0F8NZA8"/>